<name>D8SY62_SELML</name>
<proteinExistence type="predicted"/>
<feature type="compositionally biased region" description="Low complexity" evidence="1">
    <location>
        <begin position="151"/>
        <end position="161"/>
    </location>
</feature>
<evidence type="ECO:0000256" key="2">
    <source>
        <dbReference type="SAM" id="Phobius"/>
    </source>
</evidence>
<sequence>MEFGDNKKSCFVSDTCGGIPCLKQVAILWSLMAVLVVTMDLLSFSGLLPFPGGYTFPVIAFLYFTLGQRMWSIIATLGNCLTPAVLFLLMNVMIVAILLSSGCFSRDDMSNLLPVAAPASGSFQDHQAPPASDDDKHKAAIATKSRNLTRSSSATGATTKVKAVKKVKRQYSAPSPSRSRLQDELELREEEKQQQQQVDQESCYNKEEDQWHHHQHHHSSSLIIMELPTEAAGSGKAYSSNLMTCDQDVFNEIIGNYIDKFKQDMRQQEMIPARGW</sequence>
<dbReference type="Gramene" id="EFJ10645">
    <property type="protein sequence ID" value="EFJ10645"/>
    <property type="gene ID" value="SELMODRAFT_426993"/>
</dbReference>
<feature type="compositionally biased region" description="Basic and acidic residues" evidence="1">
    <location>
        <begin position="180"/>
        <end position="193"/>
    </location>
</feature>
<dbReference type="AlphaFoldDB" id="D8SY62"/>
<gene>
    <name evidence="4" type="ORF">SELMODRAFT_426993</name>
</gene>
<feature type="region of interest" description="Disordered" evidence="1">
    <location>
        <begin position="143"/>
        <end position="218"/>
    </location>
</feature>
<dbReference type="HOGENOM" id="CLU_1009724_0_0_1"/>
<dbReference type="Proteomes" id="UP000001514">
    <property type="component" value="Unassembled WGS sequence"/>
</dbReference>
<evidence type="ECO:0000313" key="5">
    <source>
        <dbReference type="Proteomes" id="UP000001514"/>
    </source>
</evidence>
<dbReference type="InterPro" id="IPR025520">
    <property type="entry name" value="DUF4408"/>
</dbReference>
<dbReference type="KEGG" id="smo:SELMODRAFT_426993"/>
<evidence type="ECO:0000256" key="1">
    <source>
        <dbReference type="SAM" id="MobiDB-lite"/>
    </source>
</evidence>
<feature type="transmembrane region" description="Helical" evidence="2">
    <location>
        <begin position="73"/>
        <end position="99"/>
    </location>
</feature>
<dbReference type="Pfam" id="PF14364">
    <property type="entry name" value="DUF4408"/>
    <property type="match status" value="1"/>
</dbReference>
<dbReference type="EMBL" id="GL377652">
    <property type="protein sequence ID" value="EFJ10645.1"/>
    <property type="molecule type" value="Genomic_DNA"/>
</dbReference>
<reference evidence="4 5" key="1">
    <citation type="journal article" date="2011" name="Science">
        <title>The Selaginella genome identifies genetic changes associated with the evolution of vascular plants.</title>
        <authorList>
            <person name="Banks J.A."/>
            <person name="Nishiyama T."/>
            <person name="Hasebe M."/>
            <person name="Bowman J.L."/>
            <person name="Gribskov M."/>
            <person name="dePamphilis C."/>
            <person name="Albert V.A."/>
            <person name="Aono N."/>
            <person name="Aoyama T."/>
            <person name="Ambrose B.A."/>
            <person name="Ashton N.W."/>
            <person name="Axtell M.J."/>
            <person name="Barker E."/>
            <person name="Barker M.S."/>
            <person name="Bennetzen J.L."/>
            <person name="Bonawitz N.D."/>
            <person name="Chapple C."/>
            <person name="Cheng C."/>
            <person name="Correa L.G."/>
            <person name="Dacre M."/>
            <person name="DeBarry J."/>
            <person name="Dreyer I."/>
            <person name="Elias M."/>
            <person name="Engstrom E.M."/>
            <person name="Estelle M."/>
            <person name="Feng L."/>
            <person name="Finet C."/>
            <person name="Floyd S.K."/>
            <person name="Frommer W.B."/>
            <person name="Fujita T."/>
            <person name="Gramzow L."/>
            <person name="Gutensohn M."/>
            <person name="Harholt J."/>
            <person name="Hattori M."/>
            <person name="Heyl A."/>
            <person name="Hirai T."/>
            <person name="Hiwatashi Y."/>
            <person name="Ishikawa M."/>
            <person name="Iwata M."/>
            <person name="Karol K.G."/>
            <person name="Koehler B."/>
            <person name="Kolukisaoglu U."/>
            <person name="Kubo M."/>
            <person name="Kurata T."/>
            <person name="Lalonde S."/>
            <person name="Li K."/>
            <person name="Li Y."/>
            <person name="Litt A."/>
            <person name="Lyons E."/>
            <person name="Manning G."/>
            <person name="Maruyama T."/>
            <person name="Michael T.P."/>
            <person name="Mikami K."/>
            <person name="Miyazaki S."/>
            <person name="Morinaga S."/>
            <person name="Murata T."/>
            <person name="Mueller-Roeber B."/>
            <person name="Nelson D.R."/>
            <person name="Obara M."/>
            <person name="Oguri Y."/>
            <person name="Olmstead R.G."/>
            <person name="Onodera N."/>
            <person name="Petersen B.L."/>
            <person name="Pils B."/>
            <person name="Prigge M."/>
            <person name="Rensing S.A."/>
            <person name="Riano-Pachon D.M."/>
            <person name="Roberts A.W."/>
            <person name="Sato Y."/>
            <person name="Scheller H.V."/>
            <person name="Schulz B."/>
            <person name="Schulz C."/>
            <person name="Shakirov E.V."/>
            <person name="Shibagaki N."/>
            <person name="Shinohara N."/>
            <person name="Shippen D.E."/>
            <person name="Soerensen I."/>
            <person name="Sotooka R."/>
            <person name="Sugimoto N."/>
            <person name="Sugita M."/>
            <person name="Sumikawa N."/>
            <person name="Tanurdzic M."/>
            <person name="Theissen G."/>
            <person name="Ulvskov P."/>
            <person name="Wakazuki S."/>
            <person name="Weng J.K."/>
            <person name="Willats W.W."/>
            <person name="Wipf D."/>
            <person name="Wolf P.G."/>
            <person name="Yang L."/>
            <person name="Zimmer A.D."/>
            <person name="Zhu Q."/>
            <person name="Mitros T."/>
            <person name="Hellsten U."/>
            <person name="Loque D."/>
            <person name="Otillar R."/>
            <person name="Salamov A."/>
            <person name="Schmutz J."/>
            <person name="Shapiro H."/>
            <person name="Lindquist E."/>
            <person name="Lucas S."/>
            <person name="Rokhsar D."/>
            <person name="Grigoriev I.V."/>
        </authorList>
    </citation>
    <scope>NUCLEOTIDE SEQUENCE [LARGE SCALE GENOMIC DNA]</scope>
</reference>
<keyword evidence="5" id="KW-1185">Reference proteome</keyword>
<evidence type="ECO:0000259" key="3">
    <source>
        <dbReference type="Pfam" id="PF14364"/>
    </source>
</evidence>
<evidence type="ECO:0000313" key="4">
    <source>
        <dbReference type="EMBL" id="EFJ10645.1"/>
    </source>
</evidence>
<protein>
    <recommendedName>
        <fullName evidence="3">DUF4408 domain-containing protein</fullName>
    </recommendedName>
</protein>
<feature type="transmembrane region" description="Helical" evidence="2">
    <location>
        <begin position="21"/>
        <end position="42"/>
    </location>
</feature>
<keyword evidence="2" id="KW-0472">Membrane</keyword>
<organism evidence="5">
    <name type="scientific">Selaginella moellendorffii</name>
    <name type="common">Spikemoss</name>
    <dbReference type="NCBI Taxonomy" id="88036"/>
    <lineage>
        <taxon>Eukaryota</taxon>
        <taxon>Viridiplantae</taxon>
        <taxon>Streptophyta</taxon>
        <taxon>Embryophyta</taxon>
        <taxon>Tracheophyta</taxon>
        <taxon>Lycopodiopsida</taxon>
        <taxon>Selaginellales</taxon>
        <taxon>Selaginellaceae</taxon>
        <taxon>Selaginella</taxon>
    </lineage>
</organism>
<accession>D8SY62</accession>
<keyword evidence="2" id="KW-0812">Transmembrane</keyword>
<feature type="transmembrane region" description="Helical" evidence="2">
    <location>
        <begin position="48"/>
        <end position="66"/>
    </location>
</feature>
<dbReference type="InParanoid" id="D8SY62"/>
<keyword evidence="2" id="KW-1133">Transmembrane helix</keyword>
<feature type="domain" description="DUF4408" evidence="3">
    <location>
        <begin position="70"/>
        <end position="101"/>
    </location>
</feature>